<reference evidence="2 3" key="1">
    <citation type="submission" date="2016-06" db="EMBL/GenBank/DDBJ databases">
        <authorList>
            <person name="Kjaerup R.B."/>
            <person name="Dalgaard T.S."/>
            <person name="Juul-Madsen H.R."/>
        </authorList>
    </citation>
    <scope>NUCLEOTIDE SEQUENCE [LARGE SCALE GENOMIC DNA]</scope>
    <source>
        <strain evidence="2 3">DSM 43904</strain>
    </source>
</reference>
<sequence>MEFQIRNAQGSQRYYWRIVASNGQVLATSETYYNKSDAQSAAQSVKSNAASAPIVDYTGTASYGRW</sequence>
<organism evidence="2 3">
    <name type="scientific">Micromonospora echinaurantiaca</name>
    <dbReference type="NCBI Taxonomy" id="47857"/>
    <lineage>
        <taxon>Bacteria</taxon>
        <taxon>Bacillati</taxon>
        <taxon>Actinomycetota</taxon>
        <taxon>Actinomycetes</taxon>
        <taxon>Micromonosporales</taxon>
        <taxon>Micromonosporaceae</taxon>
        <taxon>Micromonospora</taxon>
    </lineage>
</organism>
<dbReference type="Pfam" id="PF07411">
    <property type="entry name" value="DUF1508"/>
    <property type="match status" value="1"/>
</dbReference>
<dbReference type="Gene3D" id="3.30.160.160">
    <property type="entry name" value="YegP-like"/>
    <property type="match status" value="1"/>
</dbReference>
<dbReference type="InterPro" id="IPR036913">
    <property type="entry name" value="YegP-like_sf"/>
</dbReference>
<gene>
    <name evidence="2" type="ORF">GA0070609_6566</name>
</gene>
<dbReference type="Proteomes" id="UP000198217">
    <property type="component" value="Chromosome I"/>
</dbReference>
<keyword evidence="3" id="KW-1185">Reference proteome</keyword>
<feature type="domain" description="DUF1508" evidence="1">
    <location>
        <begin position="13"/>
        <end position="56"/>
    </location>
</feature>
<evidence type="ECO:0000313" key="2">
    <source>
        <dbReference type="EMBL" id="SCG80659.1"/>
    </source>
</evidence>
<dbReference type="RefSeq" id="WP_157748356.1">
    <property type="nucleotide sequence ID" value="NZ_LT607750.1"/>
</dbReference>
<dbReference type="SUPFAM" id="SSF160113">
    <property type="entry name" value="YegP-like"/>
    <property type="match status" value="1"/>
</dbReference>
<dbReference type="EMBL" id="LT607750">
    <property type="protein sequence ID" value="SCG80659.1"/>
    <property type="molecule type" value="Genomic_DNA"/>
</dbReference>
<evidence type="ECO:0000313" key="3">
    <source>
        <dbReference type="Proteomes" id="UP000198217"/>
    </source>
</evidence>
<proteinExistence type="predicted"/>
<name>A0A1C5KDL9_9ACTN</name>
<evidence type="ECO:0000259" key="1">
    <source>
        <dbReference type="Pfam" id="PF07411"/>
    </source>
</evidence>
<accession>A0A1C5KDL9</accession>
<protein>
    <submittedName>
        <fullName evidence="2">Uncharacterized conserved protein YegP, UPF0339 family</fullName>
    </submittedName>
</protein>
<dbReference type="InterPro" id="IPR010879">
    <property type="entry name" value="DUF1508"/>
</dbReference>
<dbReference type="AlphaFoldDB" id="A0A1C5KDL9"/>